<gene>
    <name evidence="8" type="ORF">ARMGADRAFT_1034932</name>
</gene>
<evidence type="ECO:0000256" key="6">
    <source>
        <dbReference type="SAM" id="MobiDB-lite"/>
    </source>
</evidence>
<dbReference type="PANTHER" id="PTHR47094">
    <property type="entry name" value="ELFLESS, ISOFORM B"/>
    <property type="match status" value="1"/>
</dbReference>
<evidence type="ECO:0000313" key="8">
    <source>
        <dbReference type="EMBL" id="PBK87380.1"/>
    </source>
</evidence>
<evidence type="ECO:0000256" key="2">
    <source>
        <dbReference type="ARBA" id="ARBA00022771"/>
    </source>
</evidence>
<accession>A0A2H3CZY1</accession>
<keyword evidence="3" id="KW-0862">Zinc</keyword>
<dbReference type="STRING" id="47427.A0A2H3CZY1"/>
<evidence type="ECO:0000256" key="1">
    <source>
        <dbReference type="ARBA" id="ARBA00022723"/>
    </source>
</evidence>
<keyword evidence="2 4" id="KW-0863">Zinc-finger</keyword>
<dbReference type="GO" id="GO:0140082">
    <property type="term" value="F:SUMO-ubiquitin ligase activity"/>
    <property type="evidence" value="ECO:0007669"/>
    <property type="project" value="TreeGrafter"/>
</dbReference>
<sequence length="243" mass="27550">MCPHAKTKPSKAKLNNGPKDSSASAVTSSTEIRELQTLVKTYETEALRSSLLHKTAKREADEYRRRLSEVEVQLNMEIARSQAHMQECGNMKDLTMRQLALTLEEGRRLISENTAMRQEMESLKNYISEVNQRFANTLQMEEHFANVEQLAATYQDDHNRMEFFRKNVLLLMKCNICFGTLVEPALLHCGHSFCTMCIVTWFETNPTCPVCRDATTKRPVVSILLNNLVTSLTGTGGDDDKSP</sequence>
<dbReference type="InterPro" id="IPR018957">
    <property type="entry name" value="Znf_C3HC4_RING-type"/>
</dbReference>
<proteinExistence type="predicted"/>
<dbReference type="AlphaFoldDB" id="A0A2H3CZY1"/>
<dbReference type="InterPro" id="IPR013083">
    <property type="entry name" value="Znf_RING/FYVE/PHD"/>
</dbReference>
<organism evidence="8 9">
    <name type="scientific">Armillaria gallica</name>
    <name type="common">Bulbous honey fungus</name>
    <name type="synonym">Armillaria bulbosa</name>
    <dbReference type="NCBI Taxonomy" id="47427"/>
    <lineage>
        <taxon>Eukaryota</taxon>
        <taxon>Fungi</taxon>
        <taxon>Dikarya</taxon>
        <taxon>Basidiomycota</taxon>
        <taxon>Agaricomycotina</taxon>
        <taxon>Agaricomycetes</taxon>
        <taxon>Agaricomycetidae</taxon>
        <taxon>Agaricales</taxon>
        <taxon>Marasmiineae</taxon>
        <taxon>Physalacriaceae</taxon>
        <taxon>Armillaria</taxon>
    </lineage>
</organism>
<dbReference type="InterPro" id="IPR017907">
    <property type="entry name" value="Znf_RING_CS"/>
</dbReference>
<evidence type="ECO:0000256" key="3">
    <source>
        <dbReference type="ARBA" id="ARBA00022833"/>
    </source>
</evidence>
<feature type="compositionally biased region" description="Basic residues" evidence="6">
    <location>
        <begin position="1"/>
        <end position="11"/>
    </location>
</feature>
<feature type="compositionally biased region" description="Polar residues" evidence="6">
    <location>
        <begin position="18"/>
        <end position="28"/>
    </location>
</feature>
<dbReference type="InParanoid" id="A0A2H3CZY1"/>
<dbReference type="PROSITE" id="PS50089">
    <property type="entry name" value="ZF_RING_2"/>
    <property type="match status" value="1"/>
</dbReference>
<dbReference type="GO" id="GO:0033768">
    <property type="term" value="C:SUMO-targeted ubiquitin ligase complex"/>
    <property type="evidence" value="ECO:0007669"/>
    <property type="project" value="TreeGrafter"/>
</dbReference>
<keyword evidence="5" id="KW-0175">Coiled coil</keyword>
<dbReference type="GO" id="GO:0061630">
    <property type="term" value="F:ubiquitin protein ligase activity"/>
    <property type="evidence" value="ECO:0007669"/>
    <property type="project" value="InterPro"/>
</dbReference>
<keyword evidence="9" id="KW-1185">Reference proteome</keyword>
<feature type="region of interest" description="Disordered" evidence="6">
    <location>
        <begin position="1"/>
        <end position="28"/>
    </location>
</feature>
<dbReference type="GO" id="GO:0006511">
    <property type="term" value="P:ubiquitin-dependent protein catabolic process"/>
    <property type="evidence" value="ECO:0007669"/>
    <property type="project" value="TreeGrafter"/>
</dbReference>
<dbReference type="OrthoDB" id="3000819at2759"/>
<evidence type="ECO:0000259" key="7">
    <source>
        <dbReference type="PROSITE" id="PS50089"/>
    </source>
</evidence>
<dbReference type="PANTHER" id="PTHR47094:SF1">
    <property type="entry name" value="RING-TYPE E3 UBIQUITIN TRANSFERASE"/>
    <property type="match status" value="1"/>
</dbReference>
<dbReference type="Gene3D" id="3.30.40.10">
    <property type="entry name" value="Zinc/RING finger domain, C3HC4 (zinc finger)"/>
    <property type="match status" value="1"/>
</dbReference>
<dbReference type="EMBL" id="KZ293679">
    <property type="protein sequence ID" value="PBK87380.1"/>
    <property type="molecule type" value="Genomic_DNA"/>
</dbReference>
<evidence type="ECO:0000256" key="5">
    <source>
        <dbReference type="SAM" id="Coils"/>
    </source>
</evidence>
<dbReference type="PROSITE" id="PS00518">
    <property type="entry name" value="ZF_RING_1"/>
    <property type="match status" value="1"/>
</dbReference>
<keyword evidence="1" id="KW-0479">Metal-binding</keyword>
<name>A0A2H3CZY1_ARMGA</name>
<dbReference type="SUPFAM" id="SSF57850">
    <property type="entry name" value="RING/U-box"/>
    <property type="match status" value="1"/>
</dbReference>
<feature type="domain" description="RING-type" evidence="7">
    <location>
        <begin position="174"/>
        <end position="212"/>
    </location>
</feature>
<reference evidence="9" key="1">
    <citation type="journal article" date="2017" name="Nat. Ecol. Evol.">
        <title>Genome expansion and lineage-specific genetic innovations in the forest pathogenic fungi Armillaria.</title>
        <authorList>
            <person name="Sipos G."/>
            <person name="Prasanna A.N."/>
            <person name="Walter M.C."/>
            <person name="O'Connor E."/>
            <person name="Balint B."/>
            <person name="Krizsan K."/>
            <person name="Kiss B."/>
            <person name="Hess J."/>
            <person name="Varga T."/>
            <person name="Slot J."/>
            <person name="Riley R."/>
            <person name="Boka B."/>
            <person name="Rigling D."/>
            <person name="Barry K."/>
            <person name="Lee J."/>
            <person name="Mihaltcheva S."/>
            <person name="LaButti K."/>
            <person name="Lipzen A."/>
            <person name="Waldron R."/>
            <person name="Moloney N.M."/>
            <person name="Sperisen C."/>
            <person name="Kredics L."/>
            <person name="Vagvoelgyi C."/>
            <person name="Patrignani A."/>
            <person name="Fitzpatrick D."/>
            <person name="Nagy I."/>
            <person name="Doyle S."/>
            <person name="Anderson J.B."/>
            <person name="Grigoriev I.V."/>
            <person name="Gueldener U."/>
            <person name="Muensterkoetter M."/>
            <person name="Nagy L.G."/>
        </authorList>
    </citation>
    <scope>NUCLEOTIDE SEQUENCE [LARGE SCALE GENOMIC DNA]</scope>
    <source>
        <strain evidence="9">Ar21-2</strain>
    </source>
</reference>
<evidence type="ECO:0000313" key="9">
    <source>
        <dbReference type="Proteomes" id="UP000217790"/>
    </source>
</evidence>
<dbReference type="Proteomes" id="UP000217790">
    <property type="component" value="Unassembled WGS sequence"/>
</dbReference>
<dbReference type="InterPro" id="IPR001841">
    <property type="entry name" value="Znf_RING"/>
</dbReference>
<dbReference type="GO" id="GO:0008270">
    <property type="term" value="F:zinc ion binding"/>
    <property type="evidence" value="ECO:0007669"/>
    <property type="project" value="UniProtKB-KW"/>
</dbReference>
<dbReference type="SMART" id="SM00184">
    <property type="entry name" value="RING"/>
    <property type="match status" value="1"/>
</dbReference>
<protein>
    <recommendedName>
        <fullName evidence="7">RING-type domain-containing protein</fullName>
    </recommendedName>
</protein>
<feature type="coiled-coil region" evidence="5">
    <location>
        <begin position="53"/>
        <end position="80"/>
    </location>
</feature>
<dbReference type="Pfam" id="PF00097">
    <property type="entry name" value="zf-C3HC4"/>
    <property type="match status" value="1"/>
</dbReference>
<dbReference type="InterPro" id="IPR049627">
    <property type="entry name" value="SLX8"/>
</dbReference>
<dbReference type="GO" id="GO:0032183">
    <property type="term" value="F:SUMO binding"/>
    <property type="evidence" value="ECO:0007669"/>
    <property type="project" value="TreeGrafter"/>
</dbReference>
<evidence type="ECO:0000256" key="4">
    <source>
        <dbReference type="PROSITE-ProRule" id="PRU00175"/>
    </source>
</evidence>